<evidence type="ECO:0000313" key="1">
    <source>
        <dbReference type="EMBL" id="KAF2824131.1"/>
    </source>
</evidence>
<protein>
    <submittedName>
        <fullName evidence="1">Uncharacterized protein</fullName>
    </submittedName>
</protein>
<proteinExistence type="predicted"/>
<accession>A0A6A6ZST2</accession>
<sequence>MVMIKLRCKLGEEAATLCVRITTSSPTISLSALESQFNSTSPSPILQLSIHISTKTSLHPSRPLTFCTSGTIFTTSRPAEGHIDALALGPLGPGLVHTKADGSHKSISLGNLRIHRARQANDSAPNLLERPDTSFITVPSQASGEECVVTHDISAARLFAFAEQVSPEDLRVGETYAVRLREDYLGTMWWCWGGLEGELKGRKLHAFSEGFCCAGGEERPSEEEGWVIGEDVARLVFE</sequence>
<organism evidence="1 2">
    <name type="scientific">Ophiobolus disseminans</name>
    <dbReference type="NCBI Taxonomy" id="1469910"/>
    <lineage>
        <taxon>Eukaryota</taxon>
        <taxon>Fungi</taxon>
        <taxon>Dikarya</taxon>
        <taxon>Ascomycota</taxon>
        <taxon>Pezizomycotina</taxon>
        <taxon>Dothideomycetes</taxon>
        <taxon>Pleosporomycetidae</taxon>
        <taxon>Pleosporales</taxon>
        <taxon>Pleosporineae</taxon>
        <taxon>Phaeosphaeriaceae</taxon>
        <taxon>Ophiobolus</taxon>
    </lineage>
</organism>
<evidence type="ECO:0000313" key="2">
    <source>
        <dbReference type="Proteomes" id="UP000799424"/>
    </source>
</evidence>
<dbReference type="OrthoDB" id="2968825at2759"/>
<dbReference type="AlphaFoldDB" id="A0A6A6ZST2"/>
<dbReference type="EMBL" id="MU006230">
    <property type="protein sequence ID" value="KAF2824131.1"/>
    <property type="molecule type" value="Genomic_DNA"/>
</dbReference>
<dbReference type="Proteomes" id="UP000799424">
    <property type="component" value="Unassembled WGS sequence"/>
</dbReference>
<keyword evidence="2" id="KW-1185">Reference proteome</keyword>
<name>A0A6A6ZST2_9PLEO</name>
<feature type="non-terminal residue" evidence="1">
    <location>
        <position position="238"/>
    </location>
</feature>
<reference evidence="1" key="1">
    <citation type="journal article" date="2020" name="Stud. Mycol.">
        <title>101 Dothideomycetes genomes: a test case for predicting lifestyles and emergence of pathogens.</title>
        <authorList>
            <person name="Haridas S."/>
            <person name="Albert R."/>
            <person name="Binder M."/>
            <person name="Bloem J."/>
            <person name="Labutti K."/>
            <person name="Salamov A."/>
            <person name="Andreopoulos B."/>
            <person name="Baker S."/>
            <person name="Barry K."/>
            <person name="Bills G."/>
            <person name="Bluhm B."/>
            <person name="Cannon C."/>
            <person name="Castanera R."/>
            <person name="Culley D."/>
            <person name="Daum C."/>
            <person name="Ezra D."/>
            <person name="Gonzalez J."/>
            <person name="Henrissat B."/>
            <person name="Kuo A."/>
            <person name="Liang C."/>
            <person name="Lipzen A."/>
            <person name="Lutzoni F."/>
            <person name="Magnuson J."/>
            <person name="Mondo S."/>
            <person name="Nolan M."/>
            <person name="Ohm R."/>
            <person name="Pangilinan J."/>
            <person name="Park H.-J."/>
            <person name="Ramirez L."/>
            <person name="Alfaro M."/>
            <person name="Sun H."/>
            <person name="Tritt A."/>
            <person name="Yoshinaga Y."/>
            <person name="Zwiers L.-H."/>
            <person name="Turgeon B."/>
            <person name="Goodwin S."/>
            <person name="Spatafora J."/>
            <person name="Crous P."/>
            <person name="Grigoriev I."/>
        </authorList>
    </citation>
    <scope>NUCLEOTIDE SEQUENCE</scope>
    <source>
        <strain evidence="1">CBS 113818</strain>
    </source>
</reference>
<gene>
    <name evidence="1" type="ORF">CC86DRAFT_326573</name>
</gene>